<accession>A0ACC1A6G3</accession>
<reference evidence="2" key="1">
    <citation type="journal article" date="2023" name="G3 (Bethesda)">
        <title>Genome assembly and association tests identify interacting loci associated with vigor, precocity, and sex in interspecific pistachio rootstocks.</title>
        <authorList>
            <person name="Palmer W."/>
            <person name="Jacygrad E."/>
            <person name="Sagayaradj S."/>
            <person name="Cavanaugh K."/>
            <person name="Han R."/>
            <person name="Bertier L."/>
            <person name="Beede B."/>
            <person name="Kafkas S."/>
            <person name="Golino D."/>
            <person name="Preece J."/>
            <person name="Michelmore R."/>
        </authorList>
    </citation>
    <scope>NUCLEOTIDE SEQUENCE [LARGE SCALE GENOMIC DNA]</scope>
</reference>
<gene>
    <name evidence="1" type="ORF">Patl1_10479</name>
</gene>
<protein>
    <submittedName>
        <fullName evidence="1">Uncharacterized protein</fullName>
    </submittedName>
</protein>
<dbReference type="EMBL" id="CM047908">
    <property type="protein sequence ID" value="KAJ0081877.1"/>
    <property type="molecule type" value="Genomic_DNA"/>
</dbReference>
<evidence type="ECO:0000313" key="1">
    <source>
        <dbReference type="EMBL" id="KAJ0081877.1"/>
    </source>
</evidence>
<proteinExistence type="predicted"/>
<keyword evidence="2" id="KW-1185">Reference proteome</keyword>
<comment type="caution">
    <text evidence="1">The sequence shown here is derived from an EMBL/GenBank/DDBJ whole genome shotgun (WGS) entry which is preliminary data.</text>
</comment>
<organism evidence="1 2">
    <name type="scientific">Pistacia atlantica</name>
    <dbReference type="NCBI Taxonomy" id="434234"/>
    <lineage>
        <taxon>Eukaryota</taxon>
        <taxon>Viridiplantae</taxon>
        <taxon>Streptophyta</taxon>
        <taxon>Embryophyta</taxon>
        <taxon>Tracheophyta</taxon>
        <taxon>Spermatophyta</taxon>
        <taxon>Magnoliopsida</taxon>
        <taxon>eudicotyledons</taxon>
        <taxon>Gunneridae</taxon>
        <taxon>Pentapetalae</taxon>
        <taxon>rosids</taxon>
        <taxon>malvids</taxon>
        <taxon>Sapindales</taxon>
        <taxon>Anacardiaceae</taxon>
        <taxon>Pistacia</taxon>
    </lineage>
</organism>
<name>A0ACC1A6G3_9ROSI</name>
<dbReference type="Proteomes" id="UP001164250">
    <property type="component" value="Chromosome 12"/>
</dbReference>
<evidence type="ECO:0000313" key="2">
    <source>
        <dbReference type="Proteomes" id="UP001164250"/>
    </source>
</evidence>
<sequence>METNPSLLIIIAFFLHCLMPLSVTARGTNITTDQDALLSLKAHITHDPNNLLAKNWSTNSSICNWIGFTCGGVRNHRVTALNISYLGLGGTIPSQLGQLSSLQILDVSNNEFSGIIPSSIFNISTLESIDFSVNQFSGSFPSIIFNLSSLSYIDLSENRLSGGLPENVFSYLPNLETLFLFNNELDGEIPTTLSECKELQYLALSNNYFTGAIPKQIGNLTKMKTIYLGGNKLQGEIPQELGNLVELELLSLLTNGLTGTIPSVIFNLSSLTTLHFTNNSLTGTLPDNICQHLPFLEVFGLSLNQFTGPIPYNLWQCRGVRMLSLSFNQFTGSVPRSIGNLTLINELYLGYNKLIGEIPEELGNLIKLEKLSLPKGALTGSIPSVIFNLSSLIGLDFSNNSLRGGLPNNMCQHLPVLEGIFHGKIMNYLVQSRTICGSVGSFVFLTLEGNQFTGSIPRDIGNLTSVTVVYLGFNHLTGEMPNEIGNLPNLEQLRLNSNNFIGSVPTAIFNISTMIELSLADNKLSGILPPIIELPNLERYRIQLFLRLYSQQSRRFKKPPVAGIINPAHLSDFGTSKLLSEDESMTQTQTLATIGYMAPVRKKPTDEIFAEERSLKQLVSESLRSSVMEVVDKNLLWREDEHFAAKECASSIMSLAMECTEESPKKGINTKVMVPKLLKIRDTLLANLEMVKGRRGSKLN</sequence>